<protein>
    <submittedName>
        <fullName evidence="1">Uncharacterized protein</fullName>
    </submittedName>
</protein>
<name>A0ABQ6H7N2_9GAMM</name>
<dbReference type="EMBL" id="BSSV01000001">
    <property type="protein sequence ID" value="GLX84146.1"/>
    <property type="molecule type" value="Genomic_DNA"/>
</dbReference>
<sequence length="118" mass="13667">MKYTNTNTDTSHAYCKKCEKITQRFKAKKLTHVGKCKPCKKEQGRNWKRKKLTETNIRDGIAAVYLVKMFSLQTNETFWKIGSSGNVWNRINKLKESGYRVELEKCILLSLGAGWQSC</sequence>
<organism evidence="1 2">
    <name type="scientific">Thalassotalea loyana</name>
    <dbReference type="NCBI Taxonomy" id="280483"/>
    <lineage>
        <taxon>Bacteria</taxon>
        <taxon>Pseudomonadati</taxon>
        <taxon>Pseudomonadota</taxon>
        <taxon>Gammaproteobacteria</taxon>
        <taxon>Alteromonadales</taxon>
        <taxon>Colwelliaceae</taxon>
        <taxon>Thalassotalea</taxon>
    </lineage>
</organism>
<keyword evidence="2" id="KW-1185">Reference proteome</keyword>
<evidence type="ECO:0000313" key="1">
    <source>
        <dbReference type="EMBL" id="GLX84146.1"/>
    </source>
</evidence>
<dbReference type="Proteomes" id="UP001157134">
    <property type="component" value="Unassembled WGS sequence"/>
</dbReference>
<reference evidence="1 2" key="1">
    <citation type="submission" date="2023-03" db="EMBL/GenBank/DDBJ databases">
        <title>Thalassotalea loyana LMG 22536T draft genome sequence.</title>
        <authorList>
            <person name="Sawabe T."/>
        </authorList>
    </citation>
    <scope>NUCLEOTIDE SEQUENCE [LARGE SCALE GENOMIC DNA]</scope>
    <source>
        <strain evidence="1 2">LMG 22536</strain>
    </source>
</reference>
<gene>
    <name evidence="1" type="ORF">tloyanaT_03980</name>
</gene>
<proteinExistence type="predicted"/>
<accession>A0ABQ6H7N2</accession>
<evidence type="ECO:0000313" key="2">
    <source>
        <dbReference type="Proteomes" id="UP001157134"/>
    </source>
</evidence>
<dbReference type="RefSeq" id="WP_284295689.1">
    <property type="nucleotide sequence ID" value="NZ_BSSV01000001.1"/>
</dbReference>
<comment type="caution">
    <text evidence="1">The sequence shown here is derived from an EMBL/GenBank/DDBJ whole genome shotgun (WGS) entry which is preliminary data.</text>
</comment>